<keyword evidence="1" id="KW-0472">Membrane</keyword>
<comment type="caution">
    <text evidence="2">The sequence shown here is derived from an EMBL/GenBank/DDBJ whole genome shotgun (WGS) entry which is preliminary data.</text>
</comment>
<dbReference type="PATRIC" id="fig|1235788.3.peg.738"/>
<feature type="transmembrane region" description="Helical" evidence="1">
    <location>
        <begin position="30"/>
        <end position="48"/>
    </location>
</feature>
<dbReference type="Proteomes" id="UP000014200">
    <property type="component" value="Unassembled WGS sequence"/>
</dbReference>
<dbReference type="HAMAP" id="MF_02088">
    <property type="entry name" value="Q_prec_transport"/>
    <property type="match status" value="1"/>
</dbReference>
<keyword evidence="1" id="KW-0812">Transmembrane</keyword>
<evidence type="ECO:0000313" key="2">
    <source>
        <dbReference type="EMBL" id="EOS14728.1"/>
    </source>
</evidence>
<dbReference type="Pfam" id="PF02592">
    <property type="entry name" value="Vut_1"/>
    <property type="match status" value="1"/>
</dbReference>
<dbReference type="EMBL" id="ASSP01000006">
    <property type="protein sequence ID" value="EOS14728.1"/>
    <property type="molecule type" value="Genomic_DNA"/>
</dbReference>
<keyword evidence="1" id="KW-1003">Cell membrane</keyword>
<feature type="transmembrane region" description="Helical" evidence="1">
    <location>
        <begin position="166"/>
        <end position="190"/>
    </location>
</feature>
<name>R9IJH8_9BACT</name>
<sequence>MMNDITSVAWILVTLFVVNLVCLLTRKQGYITLTSLYCTMAVSSAIAATKMISIFGLFVPGGVIIYAASFLITDLISEVFGKKAAIKTVYYGFGAMLVFAGYSLLMVYWEAAPYWTNQEAFASVVGLSFRITMAGWISFMISQYWDVMIFHQLKKSGKKWIDKRLWVRNCGSTITSQLLDSTIFIFIAFYGIYDNIWQMILAQYLVKVIIAVLDTPFAYWGRSILMNYQKD</sequence>
<dbReference type="GeneID" id="82155857"/>
<evidence type="ECO:0000313" key="4">
    <source>
        <dbReference type="Proteomes" id="UP000014200"/>
    </source>
</evidence>
<dbReference type="GO" id="GO:0005886">
    <property type="term" value="C:plasma membrane"/>
    <property type="evidence" value="ECO:0007669"/>
    <property type="project" value="UniProtKB-SubCell"/>
</dbReference>
<dbReference type="HOGENOM" id="CLU_075503_0_1_10"/>
<dbReference type="STRING" id="1235788.C802_00735"/>
<comment type="similarity">
    <text evidence="1">Belongs to the vitamin uptake transporter (VUT/ECF) (TC 2.A.88) family. Q precursor transporter subfamily.</text>
</comment>
<keyword evidence="4" id="KW-1185">Reference proteome</keyword>
<feature type="transmembrane region" description="Helical" evidence="1">
    <location>
        <begin position="6"/>
        <end position="23"/>
    </location>
</feature>
<feature type="transmembrane region" description="Helical" evidence="1">
    <location>
        <begin position="196"/>
        <end position="220"/>
    </location>
</feature>
<dbReference type="EMBL" id="SRYJ01000041">
    <property type="protein sequence ID" value="TGY68391.1"/>
    <property type="molecule type" value="Genomic_DNA"/>
</dbReference>
<organism evidence="2 4">
    <name type="scientific">Phocaeicola sartorii</name>
    <dbReference type="NCBI Taxonomy" id="671267"/>
    <lineage>
        <taxon>Bacteria</taxon>
        <taxon>Pseudomonadati</taxon>
        <taxon>Bacteroidota</taxon>
        <taxon>Bacteroidia</taxon>
        <taxon>Bacteroidales</taxon>
        <taxon>Bacteroidaceae</taxon>
        <taxon>Phocaeicola</taxon>
    </lineage>
</organism>
<accession>R9IJH8</accession>
<reference evidence="2 4" key="1">
    <citation type="submission" date="2013-04" db="EMBL/GenBank/DDBJ databases">
        <title>The Genome Sequence of Bacteroides massiliensis dnLKV3.</title>
        <authorList>
            <consortium name="The Broad Institute Genomics Platform"/>
            <consortium name="The Broad Institute Genome Sequencing Center for Infectious Disease"/>
            <person name="Earl A."/>
            <person name="Xavier R."/>
            <person name="Kuhn K."/>
            <person name="Stappenbeck T."/>
            <person name="Walker B."/>
            <person name="Young S."/>
            <person name="Zeng Q."/>
            <person name="Gargeya S."/>
            <person name="Fitzgerald M."/>
            <person name="Haas B."/>
            <person name="Abouelleil A."/>
            <person name="Allen A.W."/>
            <person name="Alvarado L."/>
            <person name="Arachchi H.M."/>
            <person name="Berlin A.M."/>
            <person name="Chapman S.B."/>
            <person name="Gainer-Dewar J."/>
            <person name="Goldberg J."/>
            <person name="Griggs A."/>
            <person name="Gujja S."/>
            <person name="Hansen M."/>
            <person name="Howarth C."/>
            <person name="Imamovic A."/>
            <person name="Ireland A."/>
            <person name="Larimer J."/>
            <person name="McCowan C."/>
            <person name="Murphy C."/>
            <person name="Pearson M."/>
            <person name="Poon T.W."/>
            <person name="Priest M."/>
            <person name="Roberts A."/>
            <person name="Saif S."/>
            <person name="Shea T."/>
            <person name="Sisk P."/>
            <person name="Sykes S."/>
            <person name="Wortman J."/>
            <person name="Nusbaum C."/>
            <person name="Birren B."/>
        </authorList>
    </citation>
    <scope>NUCLEOTIDE SEQUENCE [LARGE SCALE GENOMIC DNA]</scope>
    <source>
        <strain evidence="4">dnLKV3</strain>
        <strain evidence="2">DnLKV3</strain>
    </source>
</reference>
<reference evidence="3 5" key="2">
    <citation type="submission" date="2019-04" db="EMBL/GenBank/DDBJ databases">
        <title>Microbes associate with the intestines of laboratory mice.</title>
        <authorList>
            <person name="Navarre W."/>
            <person name="Wong E."/>
            <person name="Huang K."/>
            <person name="Tropini C."/>
            <person name="Ng K."/>
            <person name="Yu B."/>
        </authorList>
    </citation>
    <scope>NUCLEOTIDE SEQUENCE [LARGE SCALE GENOMIC DNA]</scope>
    <source>
        <strain evidence="3 5">NM22_B1</strain>
    </source>
</reference>
<comment type="subcellular location">
    <subcellularLocation>
        <location evidence="1">Cell membrane</location>
        <topology evidence="1">Multi-pass membrane protein</topology>
    </subcellularLocation>
</comment>
<evidence type="ECO:0000256" key="1">
    <source>
        <dbReference type="HAMAP-Rule" id="MF_02088"/>
    </source>
</evidence>
<evidence type="ECO:0000313" key="5">
    <source>
        <dbReference type="Proteomes" id="UP000310760"/>
    </source>
</evidence>
<keyword evidence="1" id="KW-0813">Transport</keyword>
<dbReference type="AlphaFoldDB" id="R9IJH8"/>
<dbReference type="RefSeq" id="WP_016275209.1">
    <property type="nucleotide sequence ID" value="NZ_CAJUNV010000022.1"/>
</dbReference>
<dbReference type="OrthoDB" id="9805479at2"/>
<dbReference type="NCBIfam" id="TIGR00697">
    <property type="entry name" value="queuosine precursor transporter"/>
    <property type="match status" value="1"/>
</dbReference>
<dbReference type="PANTHER" id="PTHR34300:SF2">
    <property type="entry name" value="QUEUOSINE PRECURSOR TRANSPORTER-RELATED"/>
    <property type="match status" value="1"/>
</dbReference>
<dbReference type="GO" id="GO:0022857">
    <property type="term" value="F:transmembrane transporter activity"/>
    <property type="evidence" value="ECO:0007669"/>
    <property type="project" value="UniProtKB-UniRule"/>
</dbReference>
<feature type="transmembrane region" description="Helical" evidence="1">
    <location>
        <begin position="121"/>
        <end position="145"/>
    </location>
</feature>
<comment type="function">
    <text evidence="1">Involved in the import of queuosine (Q) precursors, required for Q precursor salvage.</text>
</comment>
<feature type="transmembrane region" description="Helical" evidence="1">
    <location>
        <begin position="88"/>
        <end position="109"/>
    </location>
</feature>
<evidence type="ECO:0000313" key="3">
    <source>
        <dbReference type="EMBL" id="TGY68391.1"/>
    </source>
</evidence>
<dbReference type="PANTHER" id="PTHR34300">
    <property type="entry name" value="QUEUOSINE PRECURSOR TRANSPORTER-RELATED"/>
    <property type="match status" value="1"/>
</dbReference>
<keyword evidence="1" id="KW-1133">Transmembrane helix</keyword>
<dbReference type="Proteomes" id="UP000310760">
    <property type="component" value="Unassembled WGS sequence"/>
</dbReference>
<dbReference type="InterPro" id="IPR003744">
    <property type="entry name" value="YhhQ"/>
</dbReference>
<gene>
    <name evidence="2" type="ORF">C802_00735</name>
    <name evidence="3" type="ORF">E5339_16730</name>
</gene>
<protein>
    <recommendedName>
        <fullName evidence="1">Probable queuosine precursor transporter</fullName>
        <shortName evidence="1">Q precursor transporter</shortName>
    </recommendedName>
</protein>
<proteinExistence type="inferred from homology"/>
<feature type="transmembrane region" description="Helical" evidence="1">
    <location>
        <begin position="54"/>
        <end position="76"/>
    </location>
</feature>